<dbReference type="InterPro" id="IPR053879">
    <property type="entry name" value="HYDIN_VesB_CFA65-like_Ig"/>
</dbReference>
<dbReference type="EMBL" id="JAPFFF010000005">
    <property type="protein sequence ID" value="KAK8890161.1"/>
    <property type="molecule type" value="Genomic_DNA"/>
</dbReference>
<evidence type="ECO:0000256" key="4">
    <source>
        <dbReference type="ARBA" id="ARBA00023069"/>
    </source>
</evidence>
<accession>A0ABR2KH45</accession>
<organism evidence="10 11">
    <name type="scientific">Tritrichomonas musculus</name>
    <dbReference type="NCBI Taxonomy" id="1915356"/>
    <lineage>
        <taxon>Eukaryota</taxon>
        <taxon>Metamonada</taxon>
        <taxon>Parabasalia</taxon>
        <taxon>Tritrichomonadida</taxon>
        <taxon>Tritrichomonadidae</taxon>
        <taxon>Tritrichomonas</taxon>
    </lineage>
</organism>
<feature type="compositionally biased region" description="Low complexity" evidence="6">
    <location>
        <begin position="1876"/>
        <end position="1885"/>
    </location>
</feature>
<evidence type="ECO:0000259" key="7">
    <source>
        <dbReference type="Pfam" id="PF22544"/>
    </source>
</evidence>
<feature type="region of interest" description="Disordered" evidence="6">
    <location>
        <begin position="1484"/>
        <end position="1503"/>
    </location>
</feature>
<feature type="region of interest" description="Disordered" evidence="6">
    <location>
        <begin position="549"/>
        <end position="584"/>
    </location>
</feature>
<evidence type="ECO:0000256" key="5">
    <source>
        <dbReference type="ARBA" id="ARBA00023273"/>
    </source>
</evidence>
<protein>
    <recommendedName>
        <fullName evidence="12">MSP domain-containing protein</fullName>
    </recommendedName>
</protein>
<evidence type="ECO:0000313" key="11">
    <source>
        <dbReference type="Proteomes" id="UP001470230"/>
    </source>
</evidence>
<dbReference type="NCBIfam" id="NF012200">
    <property type="entry name" value="choice_anch_D"/>
    <property type="match status" value="1"/>
</dbReference>
<dbReference type="Pfam" id="PF22544">
    <property type="entry name" value="HYDIN_VesB_CFA65-like_Ig"/>
    <property type="match status" value="3"/>
</dbReference>
<gene>
    <name evidence="10" type="ORF">M9Y10_034921</name>
</gene>
<dbReference type="PANTHER" id="PTHR45912:SF3">
    <property type="entry name" value="CILIA- AND FLAGELLA-ASSOCIATED PROTEIN 47"/>
    <property type="match status" value="1"/>
</dbReference>
<dbReference type="Pfam" id="PF24529">
    <property type="entry name" value="CFAP47"/>
    <property type="match status" value="1"/>
</dbReference>
<dbReference type="Pfam" id="PF26579">
    <property type="entry name" value="Ig_CFAP47"/>
    <property type="match status" value="1"/>
</dbReference>
<comment type="caution">
    <text evidence="10">The sequence shown here is derived from an EMBL/GenBank/DDBJ whole genome shotgun (WGS) entry which is preliminary data.</text>
</comment>
<dbReference type="Proteomes" id="UP001470230">
    <property type="component" value="Unassembled WGS sequence"/>
</dbReference>
<keyword evidence="11" id="KW-1185">Reference proteome</keyword>
<feature type="domain" description="HYDIN/VesB/CFA65-like Ig-like" evidence="7">
    <location>
        <begin position="345"/>
        <end position="438"/>
    </location>
</feature>
<feature type="domain" description="Cilia- and flagella-associated protein 47" evidence="8">
    <location>
        <begin position="1407"/>
        <end position="1618"/>
    </location>
</feature>
<keyword evidence="3" id="KW-0963">Cytoplasm</keyword>
<evidence type="ECO:0000256" key="3">
    <source>
        <dbReference type="ARBA" id="ARBA00022490"/>
    </source>
</evidence>
<evidence type="ECO:0000259" key="9">
    <source>
        <dbReference type="Pfam" id="PF26579"/>
    </source>
</evidence>
<dbReference type="PANTHER" id="PTHR45912">
    <property type="entry name" value="CILIA- AND FLAGELLA-ASSOCIATED PROTEIN 47"/>
    <property type="match status" value="1"/>
</dbReference>
<evidence type="ECO:0008006" key="12">
    <source>
        <dbReference type="Google" id="ProtNLM"/>
    </source>
</evidence>
<feature type="region of interest" description="Disordered" evidence="6">
    <location>
        <begin position="1864"/>
        <end position="1886"/>
    </location>
</feature>
<proteinExistence type="predicted"/>
<evidence type="ECO:0000256" key="1">
    <source>
        <dbReference type="ARBA" id="ARBA00004138"/>
    </source>
</evidence>
<feature type="compositionally biased region" description="Basic and acidic residues" evidence="6">
    <location>
        <begin position="1484"/>
        <end position="1494"/>
    </location>
</feature>
<dbReference type="InterPro" id="IPR013783">
    <property type="entry name" value="Ig-like_fold"/>
</dbReference>
<keyword evidence="4" id="KW-0969">Cilium</keyword>
<evidence type="ECO:0000256" key="2">
    <source>
        <dbReference type="ARBA" id="ARBA00004496"/>
    </source>
</evidence>
<dbReference type="InterPro" id="IPR058952">
    <property type="entry name" value="Ig_CFAP47"/>
</dbReference>
<dbReference type="InterPro" id="IPR056343">
    <property type="entry name" value="CFAP47_dom"/>
</dbReference>
<feature type="domain" description="HYDIN/VesB/CFA65-like Ig-like" evidence="7">
    <location>
        <begin position="857"/>
        <end position="926"/>
    </location>
</feature>
<evidence type="ECO:0000259" key="8">
    <source>
        <dbReference type="Pfam" id="PF24529"/>
    </source>
</evidence>
<comment type="subcellular location">
    <subcellularLocation>
        <location evidence="1">Cell projection</location>
        <location evidence="1">Cilium</location>
    </subcellularLocation>
    <subcellularLocation>
        <location evidence="2">Cytoplasm</location>
    </subcellularLocation>
</comment>
<keyword evidence="5" id="KW-0966">Cell projection</keyword>
<sequence>MEKNTKNRTINVIPDSIFFRDVAPGDSDSTEIWIHNVGKKPVSIRIKMPTDSPFSVSTSSLPMTAPGLETKIIISYTARSDTPIHSKLLVCSDDCNISVPITAIPPCPRIITEKKQIDLGTIGMNSDFKFTFLLSNMGTAEGKYKLSGTEESLTFMPAEGLIQPSKTAEIVCNIHPEEEGNFSFSINPDVEGAFEPCDSIEVSYKSIPQSLALMINDKEVKELDFETIYFGQKRVITATLLNRGPFKQSFVFSSQKIINEASSKEKLSQLNSNTSDDNIFTAVPSEGLINPYGSSVVRFIFNPPIDKTQEEDTDSLFNQYMTIDIVETLQKIEFRMVGKAVRHLISLSSIDFNFEKIPIKQKSTQKLIIKNHSHFLPTNFEIKPIAQFRFEPCKGTLKIDQSFDVNVIFYPKNLGSFEISTLITFCGGLSKKRINLYGLCDNDDKPFKRVPIYETDQETRFKAMHPDTRFAYDLNEIKKNEEKRHQNDLYLIESEEKRAEILKKRELNSRMKKDAESYLSRTVGQYTQEDVKEFIQSKMSDEEYMKKYTIDNNSTNSSDNDNRSYRKAKVADNGLVPPDPPLRMKKEPLYIPNPSKFGLISSSSDEKTAIQTSQKKEFQDENILIKKKFKSKATTPVEINECTRGLTPAQQLMVTSSHQTLNFGEISVFSKIAKSFSIQNNLQQNILVTMKYEYEELSESTPMSQIIPPGQIGGFDIKFTSKKPQNFMKQIQYVINGHHTYSFNVCAHVVPIDVQLSRSSIDFRFTSDSTLPIIKEYVTLSNKSNSTAEFNWCDVLPPFYIENQKGYIEAGKSIGIEIIYRPGTKSLDEQTLTCEIVGGISRTLKVVGEVGNPRCTLPKKTVNFGLIPIGLEQTSMFKVKNSGDDDAMFTVIVPRSSPELHVTPKNGKICAKDSIQLQVSYKAISAHVFDVPVSIAICGSSQLTFNVTGQSEIPDVQVTNTEFDFGRIYVGSSASIDSQITNASKIPAVLILDFSNHPDFRIEFAPSLADEFADEGPEGSDKKNSISLVSDTTFVTRMERNQGEYLANSSLSIVSTTKKGGDIDDFDDFGGEDDGEVKVKNEREKGLIYELNLAEESSIDFTLVFQPTEVADHSFELPMSLLNVVAPSSFKLQPIVSGEAIESPILMSATALDFGVKPIHDPLNPNCPPSSLQLKLKSETREAVEWRIELKGNKDDSFVINPNEGVLYPSKSEFVKIQFTPKSAIPFNSFLSLFVISKDTEKEDNLIGKVQLTGIGSSEMFKPSFHEVCMPIVPINTKSQMDISIINVAKIQSTLKIQVPVDENSFPVKFSFPKGNQLLHTTQELPLSISFCASRPMSFTTVAAIVDDLGNASSFVLTCTCDNSVFTIYPYLSNKHKGTKKETFSKDFLESAELQSRFLTSSDIIELKDKKWNATVSQVMISFFHRYLNVLVLSTQMNDFPGDLINSNGSLVTEAITNLTGGKKIQGANSNSNETFSDTRKKNLNETAKSKDSSESSSGQNTNVTTRRNAFKQLLHTLQSLGALLSSVRPEFLMKKSDFMSLMKAKVTKQILGVDYFGAPDVSSFDQSVLSEVKSSKAFSSALLTRLDVLETVYDSLSIECWMTVILQVIKLFVMARIDTEKMGHTAGYQDALKQAKAILQKQPNGNELFNEINKSSKQLQSFSTASVQELSLLKWISLHYIKSGGDIKRKFTDFTSLYDSIGFSYLVRSHSTLYRAALNENATTNDQIESNAIEFINGLKNLQLSFVPKPAEIVDSSQCVLATITEYFYETLPHYLPSTSLEFNTTLHKTVTKSISLTNPSKNEIVYFATLEGDRNFVLKQDLATVGPGQTVEFIISFLARTIRKVTGRVILIPSKPRIVTQRSGMLPTEKRESALSTSRNSSSAKGLPLYSVPVVVDIASAVSIEGPDESFNIETNVYTPKKLSILVKNILEINGLRIKIFIKVDKILDENGKQINKSNTITAAIEQFIENPAEQCQKTQVSESNELNDLIASHNTFIINTNEIILDNDNTSIDLEFIPIELGTYRCLILFQNEVEGEFIYEVVAKSILPTPVDFGGSKIKTEAGKEFNISLPVDLENQGLLRALSYSQMKNSNISEWKFKDMVNKKIHEFEASFRKSFESQKFTVIASSQYFEIPNELTLLKPAATTTTNTSETKKDNQNVLNFTFKPIKAGEYPCKVVLLSLNDIRVYQIRGIGLPATRELHLEFSTVFGRTIHQDIPVVNPSNDPWQLKVNISGDSSFSSPTHLTAKPKSQLSIPVTFTPYKIGTFSADMTVHNFAKESTTIYKLTATVDEPPAEDKIIVDCKARRDTTRSFMVKPFIKNGTCEVTATVPMIQFQKEITFKDAQESEFSFSLYAPRGGISAGTITFTDPETKNFIWYIVEIHVDSPSPEGSIEVTTTARKSVNVPIPIENNNSYSVKYSVSFSDDDLHGLTEFIAPPNYKSNYSLIVTPLKAGNKTASIHFYSDNGGEFWYKLNITVEPPQCQILAPLSAPIGKTASAFVLIENQSSKPSSITVENDNAAAFQAITKNFFQLAPNEGKKIEIRYTPTAVGLKETAKISFKSDENGDYEFSLSGNGKPPQPLSPTIVTASVDTPNSALILFTNPFSYPSIFSVSMTSDREDVFQFLIKKKIFTLNTYGEECQIPFTFSPDAIGQYKGHIVVSSLGPSRGPLPELESLPSIRWVYPIIGNSTESGTVENHQIKSKAQQTVNQNMTFTLVGEYDSFNASEYKISMSVPSSLEFIRSILELKPEKIEKTDNMVNLTVKVNFSPQRPFNQTISISISNPIGQEWKFPLELSVDLGKPCDTIMIESLLSKTGTTKIQIPSHFREKTPFHAYFAAGSASEFSLTDSHGIIEPSSLDSNELPVEVVFAPKMYGKILKGLLVIDTLDSQFLFDVVGKTPDYVPPVAKKSSIEGISPKRGDEDMKRLDITKKKKRNIIKDNIDGVRITKPKLDQK</sequence>
<name>A0ABR2KH45_9EUKA</name>
<evidence type="ECO:0000256" key="6">
    <source>
        <dbReference type="SAM" id="MobiDB-lite"/>
    </source>
</evidence>
<evidence type="ECO:0000313" key="10">
    <source>
        <dbReference type="EMBL" id="KAK8890161.1"/>
    </source>
</evidence>
<feature type="domain" description="CFAP47-like immunoglobulin-like" evidence="9">
    <location>
        <begin position="2701"/>
        <end position="2802"/>
    </location>
</feature>
<reference evidence="10 11" key="1">
    <citation type="submission" date="2024-04" db="EMBL/GenBank/DDBJ databases">
        <title>Tritrichomonas musculus Genome.</title>
        <authorList>
            <person name="Alves-Ferreira E."/>
            <person name="Grigg M."/>
            <person name="Lorenzi H."/>
            <person name="Galac M."/>
        </authorList>
    </citation>
    <scope>NUCLEOTIDE SEQUENCE [LARGE SCALE GENOMIC DNA]</scope>
    <source>
        <strain evidence="10 11">EAF2021</strain>
    </source>
</reference>
<feature type="domain" description="HYDIN/VesB/CFA65-like Ig-like" evidence="7">
    <location>
        <begin position="109"/>
        <end position="187"/>
    </location>
</feature>
<dbReference type="Gene3D" id="2.60.40.10">
    <property type="entry name" value="Immunoglobulins"/>
    <property type="match status" value="10"/>
</dbReference>